<dbReference type="CDD" id="cd07572">
    <property type="entry name" value="nit"/>
    <property type="match status" value="1"/>
</dbReference>
<organism evidence="3 4">
    <name type="scientific">Apophysomyces ossiformis</name>
    <dbReference type="NCBI Taxonomy" id="679940"/>
    <lineage>
        <taxon>Eukaryota</taxon>
        <taxon>Fungi</taxon>
        <taxon>Fungi incertae sedis</taxon>
        <taxon>Mucoromycota</taxon>
        <taxon>Mucoromycotina</taxon>
        <taxon>Mucoromycetes</taxon>
        <taxon>Mucorales</taxon>
        <taxon>Mucorineae</taxon>
        <taxon>Mucoraceae</taxon>
        <taxon>Apophysomyces</taxon>
    </lineage>
</organism>
<reference evidence="3" key="1">
    <citation type="submission" date="2020-01" db="EMBL/GenBank/DDBJ databases">
        <title>Genome Sequencing of Three Apophysomyces-Like Fungal Strains Confirms a Novel Fungal Genus in the Mucoromycota with divergent Burkholderia-like Endosymbiotic Bacteria.</title>
        <authorList>
            <person name="Stajich J.E."/>
            <person name="Macias A.M."/>
            <person name="Carter-House D."/>
            <person name="Lovett B."/>
            <person name="Kasson L.R."/>
            <person name="Berry K."/>
            <person name="Grigoriev I."/>
            <person name="Chang Y."/>
            <person name="Spatafora J."/>
            <person name="Kasson M.T."/>
        </authorList>
    </citation>
    <scope>NUCLEOTIDE SEQUENCE</scope>
    <source>
        <strain evidence="3">NRRL A-21654</strain>
    </source>
</reference>
<proteinExistence type="predicted"/>
<dbReference type="PANTHER" id="PTHR23088">
    <property type="entry name" value="NITRILASE-RELATED"/>
    <property type="match status" value="1"/>
</dbReference>
<dbReference type="InterPro" id="IPR045254">
    <property type="entry name" value="Nit1/2_C-N_Hydrolase"/>
</dbReference>
<dbReference type="PANTHER" id="PTHR23088:SF27">
    <property type="entry name" value="DEAMINATED GLUTATHIONE AMIDASE"/>
    <property type="match status" value="1"/>
</dbReference>
<dbReference type="Proteomes" id="UP000605846">
    <property type="component" value="Unassembled WGS sequence"/>
</dbReference>
<dbReference type="InterPro" id="IPR003010">
    <property type="entry name" value="C-N_Hydrolase"/>
</dbReference>
<dbReference type="Pfam" id="PF00795">
    <property type="entry name" value="CN_hydrolase"/>
    <property type="match status" value="1"/>
</dbReference>
<dbReference type="Gene3D" id="3.60.110.10">
    <property type="entry name" value="Carbon-nitrogen hydrolase"/>
    <property type="match status" value="1"/>
</dbReference>
<dbReference type="PROSITE" id="PS50263">
    <property type="entry name" value="CN_HYDROLASE"/>
    <property type="match status" value="1"/>
</dbReference>
<dbReference type="SUPFAM" id="SSF56317">
    <property type="entry name" value="Carbon-nitrogen hydrolase"/>
    <property type="match status" value="1"/>
</dbReference>
<comment type="caution">
    <text evidence="3">The sequence shown here is derived from an EMBL/GenBank/DDBJ whole genome shotgun (WGS) entry which is preliminary data.</text>
</comment>
<gene>
    <name evidence="3" type="primary">NIT2</name>
    <name evidence="3" type="ORF">EC973_003048</name>
</gene>
<dbReference type="OrthoDB" id="10250282at2759"/>
<accession>A0A8H7BTX1</accession>
<dbReference type="EMBL" id="JABAYA010000019">
    <property type="protein sequence ID" value="KAF7730102.1"/>
    <property type="molecule type" value="Genomic_DNA"/>
</dbReference>
<keyword evidence="4" id="KW-1185">Reference proteome</keyword>
<dbReference type="AlphaFoldDB" id="A0A8H7BTX1"/>
<evidence type="ECO:0000313" key="3">
    <source>
        <dbReference type="EMBL" id="KAF7730102.1"/>
    </source>
</evidence>
<evidence type="ECO:0000256" key="1">
    <source>
        <dbReference type="ARBA" id="ARBA00022801"/>
    </source>
</evidence>
<dbReference type="InterPro" id="IPR036526">
    <property type="entry name" value="C-N_Hydrolase_sf"/>
</dbReference>
<dbReference type="GO" id="GO:0016811">
    <property type="term" value="F:hydrolase activity, acting on carbon-nitrogen (but not peptide) bonds, in linear amides"/>
    <property type="evidence" value="ECO:0007669"/>
    <property type="project" value="InterPro"/>
</dbReference>
<sequence length="279" mass="30979">MSLPIAAVAQLCATSTIASNRQICTDLIRRAAAQGAKMIFMPEASDFIAEDKQATVALTTDLDHSTFIHDIQKAAKDNAIWVSVGVHEKSPILDHIYNTHVVIDSRGDIVSTYRKLHLFDVDIKDGPRLMESDTTLAGTKIHQPIETPLGKLGLQTCYDVRFAELAISQRRKGADILTYPSAFTMKTGLAHWEPLLRARAIETQTYVIASAQRGHHNAKRQSYGHAMIVDPWGTIVAACGDSEEPSLAFAPVDLSFLNKIRLEMPVMNHRRYDVYPELK</sequence>
<protein>
    <submittedName>
        <fullName evidence="3">Carbon-nitrogen hydrolase</fullName>
    </submittedName>
</protein>
<keyword evidence="1 3" id="KW-0378">Hydrolase</keyword>
<name>A0A8H7BTX1_9FUNG</name>
<feature type="domain" description="CN hydrolase" evidence="2">
    <location>
        <begin position="3"/>
        <end position="254"/>
    </location>
</feature>
<evidence type="ECO:0000259" key="2">
    <source>
        <dbReference type="PROSITE" id="PS50263"/>
    </source>
</evidence>
<evidence type="ECO:0000313" key="4">
    <source>
        <dbReference type="Proteomes" id="UP000605846"/>
    </source>
</evidence>